<dbReference type="InterPro" id="IPR052160">
    <property type="entry name" value="Gypsy_RT_Integrase-like"/>
</dbReference>
<dbReference type="InterPro" id="IPR041588">
    <property type="entry name" value="Integrase_H2C2"/>
</dbReference>
<accession>A0ABQ4YG14</accession>
<dbReference type="Gene3D" id="1.10.340.70">
    <property type="match status" value="1"/>
</dbReference>
<reference evidence="3" key="2">
    <citation type="submission" date="2022-01" db="EMBL/GenBank/DDBJ databases">
        <authorList>
            <person name="Yamashiro T."/>
            <person name="Shiraishi A."/>
            <person name="Satake H."/>
            <person name="Nakayama K."/>
        </authorList>
    </citation>
    <scope>NUCLEOTIDE SEQUENCE</scope>
</reference>
<evidence type="ECO:0000259" key="2">
    <source>
        <dbReference type="Pfam" id="PF17921"/>
    </source>
</evidence>
<feature type="compositionally biased region" description="Basic and acidic residues" evidence="1">
    <location>
        <begin position="284"/>
        <end position="297"/>
    </location>
</feature>
<feature type="domain" description="Integrase zinc-binding" evidence="2">
    <location>
        <begin position="551"/>
        <end position="604"/>
    </location>
</feature>
<keyword evidence="4" id="KW-1185">Reference proteome</keyword>
<keyword evidence="3" id="KW-0695">RNA-directed DNA polymerase</keyword>
<evidence type="ECO:0000313" key="3">
    <source>
        <dbReference type="EMBL" id="GJS75901.1"/>
    </source>
</evidence>
<evidence type="ECO:0000313" key="4">
    <source>
        <dbReference type="Proteomes" id="UP001151760"/>
    </source>
</evidence>
<keyword evidence="3" id="KW-0548">Nucleotidyltransferase</keyword>
<protein>
    <submittedName>
        <fullName evidence="3">Reverse transcriptase domain-containing protein</fullName>
    </submittedName>
</protein>
<name>A0ABQ4YG14_9ASTR</name>
<dbReference type="Pfam" id="PF17921">
    <property type="entry name" value="Integrase_H2C2"/>
    <property type="match status" value="1"/>
</dbReference>
<gene>
    <name evidence="3" type="ORF">Tco_0725782</name>
</gene>
<feature type="region of interest" description="Disordered" evidence="1">
    <location>
        <begin position="257"/>
        <end position="306"/>
    </location>
</feature>
<dbReference type="GO" id="GO:0003964">
    <property type="term" value="F:RNA-directed DNA polymerase activity"/>
    <property type="evidence" value="ECO:0007669"/>
    <property type="project" value="UniProtKB-KW"/>
</dbReference>
<sequence>MPLEGIHVDDKLQFVEEPVEIMEREIKRLKRSRIPLVKVRWNSRRGPEFTWEREDSFKQKYPQLFTNRASSSTTRSERGLSWIVRVICEEFVDLKLAIRQDLGFIPSGNVVLSSTYVGKILGADQLLVILCYQYQESGIGFKKTKRSNRKIRIPIALWPCKVEEEMTLEEVDGQMVEKVETKIIAKDGTITKVPGKFKSYEIASNLVEQPNGQARGRVASIGLWKDNKKARGGTGFVATALIEMICGSSDHLRNTCPKLNRAPGQAGNHLALEGSRKQSGQREPSQRKSLHWERESMEGPGSNRFSDVEDGRIIRVRGERAVGIDKALEEVPGRGRRRQVKRISVVTRFTGCVSHEVKTSPSEIDARFVWAVQGITDHRFHQPSYSRGSASVIRQEERWIRSTNLRILVVYCDCINQGLGCVLCKQASHYAMIPAVIFHERIYNTLIWNYETVVFALKNLEALSVLANVVADALSRKERLKPRLCEGNGDDDGFPARTEGNGTKSPKLRRLVREYIMVELPGLDQQYGKEGEVRVCILWSGYGVPLIGDMRSIINDEAHKTKYSVHPGADKMYYDLRDRYWWPGMKRDIATYVSKCLTCSKVKAEHQRPSGLLQQHRKIPE</sequence>
<proteinExistence type="predicted"/>
<comment type="caution">
    <text evidence="3">The sequence shown here is derived from an EMBL/GenBank/DDBJ whole genome shotgun (WGS) entry which is preliminary data.</text>
</comment>
<dbReference type="PANTHER" id="PTHR47266">
    <property type="entry name" value="ENDONUCLEASE-RELATED"/>
    <property type="match status" value="1"/>
</dbReference>
<keyword evidence="3" id="KW-0808">Transferase</keyword>
<reference evidence="3" key="1">
    <citation type="journal article" date="2022" name="Int. J. Mol. Sci.">
        <title>Draft Genome of Tanacetum Coccineum: Genomic Comparison of Closely Related Tanacetum-Family Plants.</title>
        <authorList>
            <person name="Yamashiro T."/>
            <person name="Shiraishi A."/>
            <person name="Nakayama K."/>
            <person name="Satake H."/>
        </authorList>
    </citation>
    <scope>NUCLEOTIDE SEQUENCE</scope>
</reference>
<evidence type="ECO:0000256" key="1">
    <source>
        <dbReference type="SAM" id="MobiDB-lite"/>
    </source>
</evidence>
<dbReference type="Proteomes" id="UP001151760">
    <property type="component" value="Unassembled WGS sequence"/>
</dbReference>
<organism evidence="3 4">
    <name type="scientific">Tanacetum coccineum</name>
    <dbReference type="NCBI Taxonomy" id="301880"/>
    <lineage>
        <taxon>Eukaryota</taxon>
        <taxon>Viridiplantae</taxon>
        <taxon>Streptophyta</taxon>
        <taxon>Embryophyta</taxon>
        <taxon>Tracheophyta</taxon>
        <taxon>Spermatophyta</taxon>
        <taxon>Magnoliopsida</taxon>
        <taxon>eudicotyledons</taxon>
        <taxon>Gunneridae</taxon>
        <taxon>Pentapetalae</taxon>
        <taxon>asterids</taxon>
        <taxon>campanulids</taxon>
        <taxon>Asterales</taxon>
        <taxon>Asteraceae</taxon>
        <taxon>Asteroideae</taxon>
        <taxon>Anthemideae</taxon>
        <taxon>Anthemidinae</taxon>
        <taxon>Tanacetum</taxon>
    </lineage>
</organism>
<dbReference type="EMBL" id="BQNB010010336">
    <property type="protein sequence ID" value="GJS75901.1"/>
    <property type="molecule type" value="Genomic_DNA"/>
</dbReference>